<dbReference type="EMBL" id="JAHRIQ010037098">
    <property type="protein sequence ID" value="MEQ2233429.1"/>
    <property type="molecule type" value="Genomic_DNA"/>
</dbReference>
<accession>A0ABV0TLN6</accession>
<dbReference type="Proteomes" id="UP001482620">
    <property type="component" value="Unassembled WGS sequence"/>
</dbReference>
<organism evidence="1 2">
    <name type="scientific">Ilyodon furcidens</name>
    <name type="common">goldbreast splitfin</name>
    <dbReference type="NCBI Taxonomy" id="33524"/>
    <lineage>
        <taxon>Eukaryota</taxon>
        <taxon>Metazoa</taxon>
        <taxon>Chordata</taxon>
        <taxon>Craniata</taxon>
        <taxon>Vertebrata</taxon>
        <taxon>Euteleostomi</taxon>
        <taxon>Actinopterygii</taxon>
        <taxon>Neopterygii</taxon>
        <taxon>Teleostei</taxon>
        <taxon>Neoteleostei</taxon>
        <taxon>Acanthomorphata</taxon>
        <taxon>Ovalentaria</taxon>
        <taxon>Atherinomorphae</taxon>
        <taxon>Cyprinodontiformes</taxon>
        <taxon>Goodeidae</taxon>
        <taxon>Ilyodon</taxon>
    </lineage>
</organism>
<gene>
    <name evidence="1" type="ORF">ILYODFUR_021724</name>
</gene>
<proteinExistence type="predicted"/>
<keyword evidence="2" id="KW-1185">Reference proteome</keyword>
<evidence type="ECO:0000313" key="2">
    <source>
        <dbReference type="Proteomes" id="UP001482620"/>
    </source>
</evidence>
<evidence type="ECO:0000313" key="1">
    <source>
        <dbReference type="EMBL" id="MEQ2233429.1"/>
    </source>
</evidence>
<name>A0ABV0TLN6_9TELE</name>
<reference evidence="1 2" key="1">
    <citation type="submission" date="2021-06" db="EMBL/GenBank/DDBJ databases">
        <authorList>
            <person name="Palmer J.M."/>
        </authorList>
    </citation>
    <scope>NUCLEOTIDE SEQUENCE [LARGE SCALE GENOMIC DNA]</scope>
    <source>
        <strain evidence="2">if_2019</strain>
        <tissue evidence="1">Muscle</tissue>
    </source>
</reference>
<protein>
    <submittedName>
        <fullName evidence="1">Uncharacterized protein</fullName>
    </submittedName>
</protein>
<feature type="non-terminal residue" evidence="1">
    <location>
        <position position="96"/>
    </location>
</feature>
<sequence length="96" mass="10666">MVAPLLARSSPPSPPCSALSLPHLSPFSLFQSGAWIRRTPSDLEGHFQQMNLHPVSLLAFGKLEHVRNSDLSQNSLCSWHQQFHHQSRTISPVSEA</sequence>
<comment type="caution">
    <text evidence="1">The sequence shown here is derived from an EMBL/GenBank/DDBJ whole genome shotgun (WGS) entry which is preliminary data.</text>
</comment>